<feature type="transmembrane region" description="Helical" evidence="10">
    <location>
        <begin position="670"/>
        <end position="688"/>
    </location>
</feature>
<evidence type="ECO:0000313" key="13">
    <source>
        <dbReference type="Proteomes" id="UP000616885"/>
    </source>
</evidence>
<dbReference type="GO" id="GO:0005524">
    <property type="term" value="F:ATP binding"/>
    <property type="evidence" value="ECO:0007669"/>
    <property type="project" value="UniProtKB-KW"/>
</dbReference>
<feature type="region of interest" description="Disordered" evidence="9">
    <location>
        <begin position="1"/>
        <end position="24"/>
    </location>
</feature>
<dbReference type="PANTHER" id="PTHR19241">
    <property type="entry name" value="ATP-BINDING CASSETTE TRANSPORTER"/>
    <property type="match status" value="1"/>
</dbReference>
<dbReference type="InterPro" id="IPR010929">
    <property type="entry name" value="PDR_CDR_ABC"/>
</dbReference>
<feature type="domain" description="ABC transporter" evidence="11">
    <location>
        <begin position="749"/>
        <end position="992"/>
    </location>
</feature>
<dbReference type="GO" id="GO:0016020">
    <property type="term" value="C:membrane"/>
    <property type="evidence" value="ECO:0007669"/>
    <property type="project" value="UniProtKB-SubCell"/>
</dbReference>
<keyword evidence="7 10" id="KW-1133">Transmembrane helix</keyword>
<dbReference type="SMART" id="SM00382">
    <property type="entry name" value="AAA"/>
    <property type="match status" value="1"/>
</dbReference>
<comment type="subcellular location">
    <subcellularLocation>
        <location evidence="1">Membrane</location>
        <topology evidence="1">Multi-pass membrane protein</topology>
    </subcellularLocation>
</comment>
<gene>
    <name evidence="12" type="ORF">IM811_009258</name>
</gene>
<evidence type="ECO:0000313" key="12">
    <source>
        <dbReference type="EMBL" id="KAF9742605.1"/>
    </source>
</evidence>
<feature type="transmembrane region" description="Helical" evidence="10">
    <location>
        <begin position="557"/>
        <end position="576"/>
    </location>
</feature>
<evidence type="ECO:0000256" key="7">
    <source>
        <dbReference type="ARBA" id="ARBA00022989"/>
    </source>
</evidence>
<keyword evidence="4 10" id="KW-0812">Transmembrane</keyword>
<dbReference type="InterPro" id="IPR003593">
    <property type="entry name" value="AAA+_ATPase"/>
</dbReference>
<feature type="transmembrane region" description="Helical" evidence="10">
    <location>
        <begin position="492"/>
        <end position="518"/>
    </location>
</feature>
<comment type="caution">
    <text evidence="12">The sequence shown here is derived from an EMBL/GenBank/DDBJ whole genome shotgun (WGS) entry which is preliminary data.</text>
</comment>
<evidence type="ECO:0000256" key="1">
    <source>
        <dbReference type="ARBA" id="ARBA00004141"/>
    </source>
</evidence>
<comment type="similarity">
    <text evidence="2">Belongs to the ABC transporter superfamily. ABCG family. PDR (TC 3.A.1.205) subfamily.</text>
</comment>
<evidence type="ECO:0000256" key="9">
    <source>
        <dbReference type="SAM" id="MobiDB-lite"/>
    </source>
</evidence>
<keyword evidence="3" id="KW-0813">Transport</keyword>
<feature type="domain" description="ABC transporter" evidence="11">
    <location>
        <begin position="116"/>
        <end position="319"/>
    </location>
</feature>
<dbReference type="Pfam" id="PF01061">
    <property type="entry name" value="ABC2_membrane"/>
    <property type="match status" value="1"/>
</dbReference>
<dbReference type="CDD" id="cd03232">
    <property type="entry name" value="ABCG_PDR_domain2"/>
    <property type="match status" value="1"/>
</dbReference>
<proteinExistence type="inferred from homology"/>
<dbReference type="InterPro" id="IPR003439">
    <property type="entry name" value="ABC_transporter-like_ATP-bd"/>
</dbReference>
<dbReference type="Gene3D" id="3.40.50.300">
    <property type="entry name" value="P-loop containing nucleotide triphosphate hydrolases"/>
    <property type="match status" value="2"/>
</dbReference>
<dbReference type="InterPro" id="IPR017871">
    <property type="entry name" value="ABC_transporter-like_CS"/>
</dbReference>
<evidence type="ECO:0000256" key="5">
    <source>
        <dbReference type="ARBA" id="ARBA00022741"/>
    </source>
</evidence>
<dbReference type="PROSITE" id="PS50893">
    <property type="entry name" value="ABC_TRANSPORTER_2"/>
    <property type="match status" value="2"/>
</dbReference>
<dbReference type="PROSITE" id="PS00211">
    <property type="entry name" value="ABC_TRANSPORTER_1"/>
    <property type="match status" value="1"/>
</dbReference>
<name>A0A8H7N0C4_BIOOC</name>
<dbReference type="EMBL" id="JADCTT010000020">
    <property type="protein sequence ID" value="KAF9742605.1"/>
    <property type="molecule type" value="Genomic_DNA"/>
</dbReference>
<accession>A0A8H7N0C4</accession>
<keyword evidence="5" id="KW-0547">Nucleotide-binding</keyword>
<reference evidence="12" key="1">
    <citation type="submission" date="2020-10" db="EMBL/GenBank/DDBJ databases">
        <title>High-Quality Genome Resource of Clonostachys rosea strain S41 by Oxford Nanopore Long-Read Sequencing.</title>
        <authorList>
            <person name="Wang H."/>
        </authorList>
    </citation>
    <scope>NUCLEOTIDE SEQUENCE</scope>
    <source>
        <strain evidence="12">S41</strain>
    </source>
</reference>
<organism evidence="12 13">
    <name type="scientific">Bionectria ochroleuca</name>
    <name type="common">Gliocladium roseum</name>
    <dbReference type="NCBI Taxonomy" id="29856"/>
    <lineage>
        <taxon>Eukaryota</taxon>
        <taxon>Fungi</taxon>
        <taxon>Dikarya</taxon>
        <taxon>Ascomycota</taxon>
        <taxon>Pezizomycotina</taxon>
        <taxon>Sordariomycetes</taxon>
        <taxon>Hypocreomycetidae</taxon>
        <taxon>Hypocreales</taxon>
        <taxon>Bionectriaceae</taxon>
        <taxon>Clonostachys</taxon>
    </lineage>
</organism>
<dbReference type="Pfam" id="PF06422">
    <property type="entry name" value="PDR_CDR"/>
    <property type="match status" value="1"/>
</dbReference>
<dbReference type="InterPro" id="IPR027417">
    <property type="entry name" value="P-loop_NTPase"/>
</dbReference>
<sequence>MPSYLLHQRNEPHGSHPTEHDSDQHVFVTAEAEDTVTELHRAISKQSKHAEPDPSTSPAFEDFEKYLRSTQEDAETQAKKPQPVPLSVCFKSVTTYGRQGGPKSVKTLKDAIWRTLTLQDIYEATLKRLVSPDRVENGKALIRDFSGVVRNGQMMLVLGNPGSGCSTFLRTIGEFALKNKTPKKLLPEVPRFLDEFGRVFGMTRVMNTLVGNEFVRGVSGGERKRVSILESLASDSSVNCWDGSTRGLDASSALDYIRSLRIMTDTCDRATIASIYQASDAIYDLMDKILLIDQGRMLYQGPAKEAEGYFEALGYRRLPRQTMSDFLANVAAGNPENIQNNKELSVPRGAVNLEQAFRSSKAFQNVQNEITQYEHSICSANGSNDSTVTAVEAFKHYGDKQKSRFVSPRSSYNTSFIRQAIPVHFFCAWLLGSMFYQMPLDTRGVYSRGGFSFYCAATVAWFQMAELETAFFDRTVVSRQRRYAMVRPSAVVLGKTLLDFGTVSFQSFAFSIIAYFMSGMRLEAGPFFAFGFAIFFCAMAYVSLYRLLGAASPRLEISLRYCGILLLVAMVFGGYMRSVDRLISDVPWVGWLSYTTPVLYAFEIIMAAEFHSREFNCASTSIIPSGHGYNDVAFQTCSYESMSPGEMSLQGDTYILNKFGFSFDNIGRDFGILILFMVAFVTINMWVVEKIDWAAGGGGALEFAHGPPISNKSATQKDEESISQNETPVEVETLTEKTKCDKTGEGGLVKSQSVFTWRNLTYTVPHKDGEKQLLNDVSGFCEPGKLTALVGASGAGKSTLMTVLTQQATGRLEGEMKINGKNVGSSFGRSIGYCQQMDIHVETSTVREAFEFSALLRQSSSTSKKEKLEYVDEILEILQMKDLQDVIIRSLSLEQKKRTTIGVELCAKPRMLLFLDEPTSGLDGQGAMNIVRLLRRLADHGQAIICTIHQANQEQFELFDRVLALNHGGASIISEILALTARLWSTISQIGGLG</sequence>
<evidence type="ECO:0000256" key="2">
    <source>
        <dbReference type="ARBA" id="ARBA00006012"/>
    </source>
</evidence>
<feature type="transmembrane region" description="Helical" evidence="10">
    <location>
        <begin position="524"/>
        <end position="545"/>
    </location>
</feature>
<dbReference type="Pfam" id="PF00005">
    <property type="entry name" value="ABC_tran"/>
    <property type="match status" value="1"/>
</dbReference>
<feature type="transmembrane region" description="Helical" evidence="10">
    <location>
        <begin position="420"/>
        <end position="439"/>
    </location>
</feature>
<feature type="transmembrane region" description="Helical" evidence="10">
    <location>
        <begin position="588"/>
        <end position="608"/>
    </location>
</feature>
<dbReference type="AlphaFoldDB" id="A0A8H7N0C4"/>
<dbReference type="InterPro" id="IPR034003">
    <property type="entry name" value="ABCG_PDR_2"/>
</dbReference>
<dbReference type="Proteomes" id="UP000616885">
    <property type="component" value="Unassembled WGS sequence"/>
</dbReference>
<dbReference type="GO" id="GO:0016887">
    <property type="term" value="F:ATP hydrolysis activity"/>
    <property type="evidence" value="ECO:0007669"/>
    <property type="project" value="InterPro"/>
</dbReference>
<keyword evidence="8 10" id="KW-0472">Membrane</keyword>
<evidence type="ECO:0000256" key="4">
    <source>
        <dbReference type="ARBA" id="ARBA00022692"/>
    </source>
</evidence>
<feature type="compositionally biased region" description="Basic and acidic residues" evidence="9">
    <location>
        <begin position="8"/>
        <end position="24"/>
    </location>
</feature>
<keyword evidence="6" id="KW-0067">ATP-binding</keyword>
<dbReference type="GO" id="GO:0140359">
    <property type="term" value="F:ABC-type transporter activity"/>
    <property type="evidence" value="ECO:0007669"/>
    <property type="project" value="InterPro"/>
</dbReference>
<evidence type="ECO:0000259" key="11">
    <source>
        <dbReference type="PROSITE" id="PS50893"/>
    </source>
</evidence>
<evidence type="ECO:0000256" key="3">
    <source>
        <dbReference type="ARBA" id="ARBA00022448"/>
    </source>
</evidence>
<evidence type="ECO:0000256" key="8">
    <source>
        <dbReference type="ARBA" id="ARBA00023136"/>
    </source>
</evidence>
<dbReference type="InterPro" id="IPR013525">
    <property type="entry name" value="ABC2_TM"/>
</dbReference>
<protein>
    <recommendedName>
        <fullName evidence="11">ABC transporter domain-containing protein</fullName>
    </recommendedName>
</protein>
<dbReference type="SUPFAM" id="SSF52540">
    <property type="entry name" value="P-loop containing nucleoside triphosphate hydrolases"/>
    <property type="match status" value="2"/>
</dbReference>
<evidence type="ECO:0000256" key="10">
    <source>
        <dbReference type="SAM" id="Phobius"/>
    </source>
</evidence>
<evidence type="ECO:0000256" key="6">
    <source>
        <dbReference type="ARBA" id="ARBA00022840"/>
    </source>
</evidence>